<dbReference type="EMBL" id="JABFDB010000015">
    <property type="protein sequence ID" value="NYZ22111.1"/>
    <property type="molecule type" value="Genomic_DNA"/>
</dbReference>
<name>A0ABX2TD39_9PROT</name>
<keyword evidence="3" id="KW-0274">FAD</keyword>
<evidence type="ECO:0000313" key="7">
    <source>
        <dbReference type="Proteomes" id="UP000584642"/>
    </source>
</evidence>
<comment type="caution">
    <text evidence="6">The sequence shown here is derived from an EMBL/GenBank/DDBJ whole genome shotgun (WGS) entry which is preliminary data.</text>
</comment>
<keyword evidence="7" id="KW-1185">Reference proteome</keyword>
<evidence type="ECO:0000259" key="5">
    <source>
        <dbReference type="Pfam" id="PF00890"/>
    </source>
</evidence>
<accession>A0ABX2TD39</accession>
<comment type="cofactor">
    <cofactor evidence="1">
        <name>FAD</name>
        <dbReference type="ChEBI" id="CHEBI:57692"/>
    </cofactor>
</comment>
<dbReference type="InterPro" id="IPR036188">
    <property type="entry name" value="FAD/NAD-bd_sf"/>
</dbReference>
<dbReference type="Pfam" id="PF00890">
    <property type="entry name" value="FAD_binding_2"/>
    <property type="match status" value="1"/>
</dbReference>
<dbReference type="SUPFAM" id="SSF51905">
    <property type="entry name" value="FAD/NAD(P)-binding domain"/>
    <property type="match status" value="1"/>
</dbReference>
<dbReference type="InterPro" id="IPR003953">
    <property type="entry name" value="FAD-dep_OxRdtase_2_FAD-bd"/>
</dbReference>
<dbReference type="PANTHER" id="PTHR43400:SF7">
    <property type="entry name" value="FAD-DEPENDENT OXIDOREDUCTASE 2 FAD BINDING DOMAIN-CONTAINING PROTEIN"/>
    <property type="match status" value="1"/>
</dbReference>
<keyword evidence="4" id="KW-0560">Oxidoreductase</keyword>
<gene>
    <name evidence="6" type="ORF">HND93_20550</name>
</gene>
<dbReference type="PANTHER" id="PTHR43400">
    <property type="entry name" value="FUMARATE REDUCTASE"/>
    <property type="match status" value="1"/>
</dbReference>
<organism evidence="6 7">
    <name type="scientific">Azospirillum oleiclasticum</name>
    <dbReference type="NCBI Taxonomy" id="2735135"/>
    <lineage>
        <taxon>Bacteria</taxon>
        <taxon>Pseudomonadati</taxon>
        <taxon>Pseudomonadota</taxon>
        <taxon>Alphaproteobacteria</taxon>
        <taxon>Rhodospirillales</taxon>
        <taxon>Azospirillaceae</taxon>
        <taxon>Azospirillum</taxon>
    </lineage>
</organism>
<protein>
    <submittedName>
        <fullName evidence="6">FAD-binding protein</fullName>
    </submittedName>
</protein>
<evidence type="ECO:0000313" key="6">
    <source>
        <dbReference type="EMBL" id="NYZ22111.1"/>
    </source>
</evidence>
<dbReference type="Gene3D" id="3.50.50.60">
    <property type="entry name" value="FAD/NAD(P)-binding domain"/>
    <property type="match status" value="2"/>
</dbReference>
<keyword evidence="2" id="KW-0285">Flavoprotein</keyword>
<dbReference type="InterPro" id="IPR050315">
    <property type="entry name" value="FAD-oxidoreductase_2"/>
</dbReference>
<sequence>MSSEAQVLAIGSAAAGMVAAVEAAELGANTLLLGSEAIVGGSTALTGGHVRLCETESQPGSRQELLEALLQSHAEDCQEDLSRLYAETAPVPYRRLKALGCREVSAPTLDALLAILQWECGVDAGPAATTVDLHNRDVRVGGDRPSDRRTMVGDEGVPLAIDASMRVINACGEPTDRLFAAGEVTDGSHGAGCIVGRNTTAKAQP</sequence>
<reference evidence="6 7" key="1">
    <citation type="submission" date="2020-05" db="EMBL/GenBank/DDBJ databases">
        <title>Azospirillum oleiclasticum sp. nov, a nitrogen-fixing and heavy crude oil-emulsifying bacterium isolated from the crude oil of Yumen Oilfield.</title>
        <authorList>
            <person name="Wu D."/>
            <person name="Cai M."/>
            <person name="Zhang X."/>
        </authorList>
    </citation>
    <scope>NUCLEOTIDE SEQUENCE [LARGE SCALE GENOMIC DNA]</scope>
    <source>
        <strain evidence="6 7">ROY-1-1-2</strain>
    </source>
</reference>
<proteinExistence type="predicted"/>
<evidence type="ECO:0000256" key="4">
    <source>
        <dbReference type="ARBA" id="ARBA00023002"/>
    </source>
</evidence>
<evidence type="ECO:0000256" key="1">
    <source>
        <dbReference type="ARBA" id="ARBA00001974"/>
    </source>
</evidence>
<evidence type="ECO:0000256" key="3">
    <source>
        <dbReference type="ARBA" id="ARBA00022827"/>
    </source>
</evidence>
<evidence type="ECO:0000256" key="2">
    <source>
        <dbReference type="ARBA" id="ARBA00022630"/>
    </source>
</evidence>
<feature type="domain" description="FAD-dependent oxidoreductase 2 FAD-binding" evidence="5">
    <location>
        <begin position="7"/>
        <end position="102"/>
    </location>
</feature>
<dbReference type="RefSeq" id="WP_180283891.1">
    <property type="nucleotide sequence ID" value="NZ_JABFDB010000015.1"/>
</dbReference>
<dbReference type="Proteomes" id="UP000584642">
    <property type="component" value="Unassembled WGS sequence"/>
</dbReference>